<dbReference type="PANTHER" id="PTHR31286">
    <property type="entry name" value="GLYCINE-RICH CELL WALL STRUCTURAL PROTEIN 1.8-LIKE"/>
    <property type="match status" value="1"/>
</dbReference>
<dbReference type="Proteomes" id="UP000712281">
    <property type="component" value="Unassembled WGS sequence"/>
</dbReference>
<dbReference type="PANTHER" id="PTHR31286:SF133">
    <property type="entry name" value="TA11-LIKE NON-LTR RETROELEMENT PROTEIN-RELATED"/>
    <property type="match status" value="1"/>
</dbReference>
<evidence type="ECO:0008006" key="3">
    <source>
        <dbReference type="Google" id="ProtNLM"/>
    </source>
</evidence>
<reference evidence="1" key="1">
    <citation type="submission" date="2019-12" db="EMBL/GenBank/DDBJ databases">
        <title>Genome sequencing and annotation of Brassica cretica.</title>
        <authorList>
            <person name="Studholme D.J."/>
            <person name="Sarris P.F."/>
        </authorList>
    </citation>
    <scope>NUCLEOTIDE SEQUENCE</scope>
    <source>
        <strain evidence="1">PFS-001/15</strain>
        <tissue evidence="1">Leaf</tissue>
    </source>
</reference>
<comment type="caution">
    <text evidence="1">The sequence shown here is derived from an EMBL/GenBank/DDBJ whole genome shotgun (WGS) entry which is preliminary data.</text>
</comment>
<dbReference type="EMBL" id="QGKW02000007">
    <property type="protein sequence ID" value="KAF2620775.1"/>
    <property type="molecule type" value="Genomic_DNA"/>
</dbReference>
<name>A0A8S9MLJ1_BRACR</name>
<dbReference type="InterPro" id="IPR040256">
    <property type="entry name" value="At4g02000-like"/>
</dbReference>
<organism evidence="1 2">
    <name type="scientific">Brassica cretica</name>
    <name type="common">Mustard</name>
    <dbReference type="NCBI Taxonomy" id="69181"/>
    <lineage>
        <taxon>Eukaryota</taxon>
        <taxon>Viridiplantae</taxon>
        <taxon>Streptophyta</taxon>
        <taxon>Embryophyta</taxon>
        <taxon>Tracheophyta</taxon>
        <taxon>Spermatophyta</taxon>
        <taxon>Magnoliopsida</taxon>
        <taxon>eudicotyledons</taxon>
        <taxon>Gunneridae</taxon>
        <taxon>Pentapetalae</taxon>
        <taxon>rosids</taxon>
        <taxon>malvids</taxon>
        <taxon>Brassicales</taxon>
        <taxon>Brassicaceae</taxon>
        <taxon>Brassiceae</taxon>
        <taxon>Brassica</taxon>
    </lineage>
</organism>
<dbReference type="OrthoDB" id="1089417at2759"/>
<gene>
    <name evidence="1" type="ORF">F2Q68_00038897</name>
</gene>
<protein>
    <recommendedName>
        <fullName evidence="3">DUF4283 domain-containing protein</fullName>
    </recommendedName>
</protein>
<accession>A0A8S9MLJ1</accession>
<proteinExistence type="predicted"/>
<evidence type="ECO:0000313" key="1">
    <source>
        <dbReference type="EMBL" id="KAF2620775.1"/>
    </source>
</evidence>
<dbReference type="AlphaFoldDB" id="A0A8S9MLJ1"/>
<evidence type="ECO:0000313" key="2">
    <source>
        <dbReference type="Proteomes" id="UP000712281"/>
    </source>
</evidence>
<sequence length="526" mass="57578">MLTSETALLELVGPLRTSETVVLSPTFESVTAQIAPPQTFFSATHDGSRVVPASIEGNNQSLVSGPSQLQQFPIPEVKSPTNPSDDLAQAPEKFVPSLGSWAKPLFFKSPVTPSKTSTPRDYDPMIVGNQLAALWPTLNDEILNKQPKGKYPSPTTQPPIEKLPPPEIKVDGSLHFPWTARSSAQSRNLYRAGTPTYRLDCTPEVSIPFRLGTENKDKYTIGKFHKCSLPPGGLVHAVRGVCHINDCLLFVLPWTPEASFKVSEISTLPIWATLKNILDCCYSRLGIRHVASGLGKPILTHKPRLDPTSLDEAKVLVEMELDRNFSKIISLDDKQGHKEKRCLVPSSTAQVSASTSPSIDTSYVVPLVDIDTIPQLKDNKNIKEIEGLLSELETTPALQSTFQPENTTASPNFVPTFSTLVDSQYTPVAAPIMESCPSTVINTEVRETLVVDPLTTKPITFGFESPYQFKGLRDVEEVVTKASSSINLKKVGGRQNSLSNTKKWNGRRYDREGSVAAAVVVLITSY</sequence>